<dbReference type="EMBL" id="JBBUTH010000004">
    <property type="protein sequence ID" value="MEK8050347.1"/>
    <property type="molecule type" value="Genomic_DNA"/>
</dbReference>
<sequence>MPPWWPWRGASADDEPARTDGAPPPAPVPDAPLADDPALPPEARAGRSNLMQLVQLRWLAVGGQLGTVLAVHFVLGIRLPILALLSLLAALSLFNLASWLRASTARHVGQPELFLGLLMDMVVLTGLLALTGGVNNPFVFVYLPQLAVGALLLRSAYAWTLVLGACTAIMLLAQWHLPLAWPDAPQPQRLSLHYLGGLLMCFALCASLLVVAIGRFGRNLRLRDARLAALRQRAAEEDHIVRMGLLASGAAHELGTPLATLSIILGDWAHMTPFAAEPELRDDIEQMQAQVQRCKAIISGILMSAGDTRGDAPTATTLHDFLDELSDDWRARRNQGGFRAELGPLPATPIVADTGLRQMVTNVLDNALEAMQAAGTAPPATPRLLADCDGDRLTLRVLDRGPGFSDEMLASFGRPYHSSKGRPGGGLGLFLSVNVARKLGGNVNARNRETGGAEVTIALPLAALALTADPRPAPWSPA</sequence>
<dbReference type="InterPro" id="IPR004358">
    <property type="entry name" value="Sig_transdc_His_kin-like_C"/>
</dbReference>
<dbReference type="Gene3D" id="3.30.565.10">
    <property type="entry name" value="Histidine kinase-like ATPase, C-terminal domain"/>
    <property type="match status" value="1"/>
</dbReference>
<feature type="transmembrane region" description="Helical" evidence="11">
    <location>
        <begin position="158"/>
        <end position="177"/>
    </location>
</feature>
<dbReference type="PANTHER" id="PTHR44936:SF10">
    <property type="entry name" value="SENSOR PROTEIN RSTB"/>
    <property type="match status" value="1"/>
</dbReference>
<feature type="region of interest" description="Disordered" evidence="10">
    <location>
        <begin position="1"/>
        <end position="39"/>
    </location>
</feature>
<feature type="transmembrane region" description="Helical" evidence="11">
    <location>
        <begin position="81"/>
        <end position="100"/>
    </location>
</feature>
<evidence type="ECO:0000256" key="5">
    <source>
        <dbReference type="ARBA" id="ARBA00022553"/>
    </source>
</evidence>
<dbReference type="GO" id="GO:0005524">
    <property type="term" value="F:ATP binding"/>
    <property type="evidence" value="ECO:0007669"/>
    <property type="project" value="UniProtKB-KW"/>
</dbReference>
<comment type="subcellular location">
    <subcellularLocation>
        <location evidence="2">Cell membrane</location>
        <topology evidence="2">Multi-pass membrane protein</topology>
    </subcellularLocation>
</comment>
<comment type="catalytic activity">
    <reaction evidence="1">
        <text>ATP + protein L-histidine = ADP + protein N-phospho-L-histidine.</text>
        <dbReference type="EC" id="2.7.13.3"/>
    </reaction>
</comment>
<evidence type="ECO:0000313" key="13">
    <source>
        <dbReference type="EMBL" id="MEK8050347.1"/>
    </source>
</evidence>
<protein>
    <recommendedName>
        <fullName evidence="3">histidine kinase</fullName>
        <ecNumber evidence="3">2.7.13.3</ecNumber>
    </recommendedName>
</protein>
<keyword evidence="5" id="KW-0597">Phosphoprotein</keyword>
<dbReference type="InterPro" id="IPR003594">
    <property type="entry name" value="HATPase_dom"/>
</dbReference>
<keyword evidence="7" id="KW-0547">Nucleotide-binding</keyword>
<name>A0ABU9CIH5_9BURK</name>
<organism evidence="13 14">
    <name type="scientific">Pseudaquabacterium inlustre</name>
    <dbReference type="NCBI Taxonomy" id="2984192"/>
    <lineage>
        <taxon>Bacteria</taxon>
        <taxon>Pseudomonadati</taxon>
        <taxon>Pseudomonadota</taxon>
        <taxon>Betaproteobacteria</taxon>
        <taxon>Burkholderiales</taxon>
        <taxon>Sphaerotilaceae</taxon>
        <taxon>Pseudaquabacterium</taxon>
    </lineage>
</organism>
<dbReference type="SUPFAM" id="SSF55874">
    <property type="entry name" value="ATPase domain of HSP90 chaperone/DNA topoisomerase II/histidine kinase"/>
    <property type="match status" value="1"/>
</dbReference>
<evidence type="ECO:0000256" key="6">
    <source>
        <dbReference type="ARBA" id="ARBA00022679"/>
    </source>
</evidence>
<evidence type="ECO:0000256" key="11">
    <source>
        <dbReference type="SAM" id="Phobius"/>
    </source>
</evidence>
<dbReference type="RefSeq" id="WP_341410028.1">
    <property type="nucleotide sequence ID" value="NZ_JBBUTH010000004.1"/>
</dbReference>
<feature type="transmembrane region" description="Helical" evidence="11">
    <location>
        <begin position="56"/>
        <end position="75"/>
    </location>
</feature>
<feature type="transmembrane region" description="Helical" evidence="11">
    <location>
        <begin position="197"/>
        <end position="217"/>
    </location>
</feature>
<evidence type="ECO:0000256" key="4">
    <source>
        <dbReference type="ARBA" id="ARBA00022475"/>
    </source>
</evidence>
<dbReference type="Gene3D" id="1.10.287.130">
    <property type="match status" value="1"/>
</dbReference>
<dbReference type="SUPFAM" id="SSF47384">
    <property type="entry name" value="Homodimeric domain of signal transducing histidine kinase"/>
    <property type="match status" value="1"/>
</dbReference>
<evidence type="ECO:0000256" key="2">
    <source>
        <dbReference type="ARBA" id="ARBA00004651"/>
    </source>
</evidence>
<keyword evidence="4" id="KW-1003">Cell membrane</keyword>
<dbReference type="SMART" id="SM00387">
    <property type="entry name" value="HATPase_c"/>
    <property type="match status" value="1"/>
</dbReference>
<evidence type="ECO:0000256" key="1">
    <source>
        <dbReference type="ARBA" id="ARBA00000085"/>
    </source>
</evidence>
<keyword evidence="6" id="KW-0808">Transferase</keyword>
<evidence type="ECO:0000259" key="12">
    <source>
        <dbReference type="PROSITE" id="PS50109"/>
    </source>
</evidence>
<comment type="caution">
    <text evidence="13">The sequence shown here is derived from an EMBL/GenBank/DDBJ whole genome shotgun (WGS) entry which is preliminary data.</text>
</comment>
<accession>A0ABU9CIH5</accession>
<dbReference type="EC" id="2.7.13.3" evidence="3"/>
<dbReference type="PRINTS" id="PR00344">
    <property type="entry name" value="BCTRLSENSOR"/>
</dbReference>
<proteinExistence type="predicted"/>
<keyword evidence="9 13" id="KW-0067">ATP-binding</keyword>
<dbReference type="InterPro" id="IPR036890">
    <property type="entry name" value="HATPase_C_sf"/>
</dbReference>
<dbReference type="InterPro" id="IPR003661">
    <property type="entry name" value="HisK_dim/P_dom"/>
</dbReference>
<gene>
    <name evidence="13" type="ORF">AACH10_08865</name>
</gene>
<keyword evidence="14" id="KW-1185">Reference proteome</keyword>
<dbReference type="InterPro" id="IPR050980">
    <property type="entry name" value="2C_sensor_his_kinase"/>
</dbReference>
<keyword evidence="8" id="KW-0418">Kinase</keyword>
<feature type="domain" description="Histidine kinase" evidence="12">
    <location>
        <begin position="249"/>
        <end position="463"/>
    </location>
</feature>
<dbReference type="InterPro" id="IPR036097">
    <property type="entry name" value="HisK_dim/P_sf"/>
</dbReference>
<keyword evidence="11" id="KW-1133">Transmembrane helix</keyword>
<reference evidence="13 14" key="1">
    <citation type="submission" date="2024-04" db="EMBL/GenBank/DDBJ databases">
        <title>Novel species of the genus Ideonella isolated from streams.</title>
        <authorList>
            <person name="Lu H."/>
        </authorList>
    </citation>
    <scope>NUCLEOTIDE SEQUENCE [LARGE SCALE GENOMIC DNA]</scope>
    <source>
        <strain evidence="13 14">DXS22W</strain>
    </source>
</reference>
<dbReference type="PANTHER" id="PTHR44936">
    <property type="entry name" value="SENSOR PROTEIN CREC"/>
    <property type="match status" value="1"/>
</dbReference>
<dbReference type="PROSITE" id="PS50109">
    <property type="entry name" value="HIS_KIN"/>
    <property type="match status" value="1"/>
</dbReference>
<dbReference type="Pfam" id="PF02518">
    <property type="entry name" value="HATPase_c"/>
    <property type="match status" value="1"/>
</dbReference>
<keyword evidence="11" id="KW-0472">Membrane</keyword>
<dbReference type="Proteomes" id="UP001365405">
    <property type="component" value="Unassembled WGS sequence"/>
</dbReference>
<evidence type="ECO:0000256" key="3">
    <source>
        <dbReference type="ARBA" id="ARBA00012438"/>
    </source>
</evidence>
<dbReference type="InterPro" id="IPR005467">
    <property type="entry name" value="His_kinase_dom"/>
</dbReference>
<keyword evidence="11" id="KW-0812">Transmembrane</keyword>
<evidence type="ECO:0000256" key="9">
    <source>
        <dbReference type="ARBA" id="ARBA00022840"/>
    </source>
</evidence>
<dbReference type="CDD" id="cd00082">
    <property type="entry name" value="HisKA"/>
    <property type="match status" value="1"/>
</dbReference>
<evidence type="ECO:0000313" key="14">
    <source>
        <dbReference type="Proteomes" id="UP001365405"/>
    </source>
</evidence>
<evidence type="ECO:0000256" key="8">
    <source>
        <dbReference type="ARBA" id="ARBA00022777"/>
    </source>
</evidence>
<evidence type="ECO:0000256" key="10">
    <source>
        <dbReference type="SAM" id="MobiDB-lite"/>
    </source>
</evidence>
<evidence type="ECO:0000256" key="7">
    <source>
        <dbReference type="ARBA" id="ARBA00022741"/>
    </source>
</evidence>